<proteinExistence type="predicted"/>
<sequence length="50" mass="5709">AITRATSIGLRPVTMSWKAKTKSYNFDVEDKRKFGSLHRATMDYIVSRCA</sequence>
<comment type="caution">
    <text evidence="1">The sequence shown here is derived from an EMBL/GenBank/DDBJ whole genome shotgun (WGS) entry which is preliminary data.</text>
</comment>
<dbReference type="EMBL" id="LXQA011192878">
    <property type="protein sequence ID" value="MCI88434.1"/>
    <property type="molecule type" value="Genomic_DNA"/>
</dbReference>
<dbReference type="AlphaFoldDB" id="A0A392VJ70"/>
<reference evidence="1 2" key="1">
    <citation type="journal article" date="2018" name="Front. Plant Sci.">
        <title>Red Clover (Trifolium pratense) and Zigzag Clover (T. medium) - A Picture of Genomic Similarities and Differences.</title>
        <authorList>
            <person name="Dluhosova J."/>
            <person name="Istvanek J."/>
            <person name="Nedelnik J."/>
            <person name="Repkova J."/>
        </authorList>
    </citation>
    <scope>NUCLEOTIDE SEQUENCE [LARGE SCALE GENOMIC DNA]</scope>
    <source>
        <strain evidence="2">cv. 10/8</strain>
        <tissue evidence="1">Leaf</tissue>
    </source>
</reference>
<keyword evidence="2" id="KW-1185">Reference proteome</keyword>
<organism evidence="1 2">
    <name type="scientific">Trifolium medium</name>
    <dbReference type="NCBI Taxonomy" id="97028"/>
    <lineage>
        <taxon>Eukaryota</taxon>
        <taxon>Viridiplantae</taxon>
        <taxon>Streptophyta</taxon>
        <taxon>Embryophyta</taxon>
        <taxon>Tracheophyta</taxon>
        <taxon>Spermatophyta</taxon>
        <taxon>Magnoliopsida</taxon>
        <taxon>eudicotyledons</taxon>
        <taxon>Gunneridae</taxon>
        <taxon>Pentapetalae</taxon>
        <taxon>rosids</taxon>
        <taxon>fabids</taxon>
        <taxon>Fabales</taxon>
        <taxon>Fabaceae</taxon>
        <taxon>Papilionoideae</taxon>
        <taxon>50 kb inversion clade</taxon>
        <taxon>NPAAA clade</taxon>
        <taxon>Hologalegina</taxon>
        <taxon>IRL clade</taxon>
        <taxon>Trifolieae</taxon>
        <taxon>Trifolium</taxon>
    </lineage>
</organism>
<accession>A0A392VJ70</accession>
<dbReference type="Proteomes" id="UP000265520">
    <property type="component" value="Unassembled WGS sequence"/>
</dbReference>
<protein>
    <submittedName>
        <fullName evidence="1">Uncharacterized protein</fullName>
    </submittedName>
</protein>
<evidence type="ECO:0000313" key="2">
    <source>
        <dbReference type="Proteomes" id="UP000265520"/>
    </source>
</evidence>
<evidence type="ECO:0000313" key="1">
    <source>
        <dbReference type="EMBL" id="MCI88434.1"/>
    </source>
</evidence>
<feature type="non-terminal residue" evidence="1">
    <location>
        <position position="1"/>
    </location>
</feature>
<name>A0A392VJ70_9FABA</name>